<feature type="region of interest" description="Disordered" evidence="1">
    <location>
        <begin position="67"/>
        <end position="101"/>
    </location>
</feature>
<proteinExistence type="predicted"/>
<organism evidence="2 3">
    <name type="scientific">Zygosaccharomyces rouxii</name>
    <dbReference type="NCBI Taxonomy" id="4956"/>
    <lineage>
        <taxon>Eukaryota</taxon>
        <taxon>Fungi</taxon>
        <taxon>Dikarya</taxon>
        <taxon>Ascomycota</taxon>
        <taxon>Saccharomycotina</taxon>
        <taxon>Saccharomycetes</taxon>
        <taxon>Saccharomycetales</taxon>
        <taxon>Saccharomycetaceae</taxon>
        <taxon>Zygosaccharomyces</taxon>
    </lineage>
</organism>
<evidence type="ECO:0000313" key="2">
    <source>
        <dbReference type="EMBL" id="GAV53700.1"/>
    </source>
</evidence>
<sequence length="298" mass="34065">MSEPETPVHAPPNEQLDLSKIKELDENDMMDLDLVSESENPESRNSSSKPDFKRKFTEDETVYDDVDDFKPRINIGSPFNSSTDMEQLGPSQHPGRPRGRLSLSQQSKFISYLDEQLMNIQRRFVQSRGLNTENGYSGLAPLLQDLKSVIDFIWYSIDGTTPNTEKLLTQDVSEIPIEQFDSSKSTYFGQTAYLMRVADDIMDYTEKFDLDQLDLGGQGGVIPKLFKLLFILDHIFARLLDGTIPGRTKMNLTDAVRMRAIAERTRTRLTRYLGQKQVHGYHYEVSKIYEESLERCGG</sequence>
<name>A0A1Q3ADH6_ZYGRO</name>
<evidence type="ECO:0000256" key="1">
    <source>
        <dbReference type="SAM" id="MobiDB-lite"/>
    </source>
</evidence>
<feature type="compositionally biased region" description="Acidic residues" evidence="1">
    <location>
        <begin position="25"/>
        <end position="40"/>
    </location>
</feature>
<dbReference type="OrthoDB" id="2567806at2759"/>
<feature type="region of interest" description="Disordered" evidence="1">
    <location>
        <begin position="1"/>
        <end position="53"/>
    </location>
</feature>
<gene>
    <name evidence="2" type="ORF">ZYGR_0AK02020</name>
</gene>
<evidence type="ECO:0000313" key="3">
    <source>
        <dbReference type="Proteomes" id="UP000187013"/>
    </source>
</evidence>
<protein>
    <submittedName>
        <fullName evidence="2">Uncharacterized protein</fullName>
    </submittedName>
</protein>
<dbReference type="GO" id="GO:0005675">
    <property type="term" value="C:transcription factor TFIIH holo complex"/>
    <property type="evidence" value="ECO:0007669"/>
    <property type="project" value="TreeGrafter"/>
</dbReference>
<dbReference type="InterPro" id="IPR031349">
    <property type="entry name" value="Tfb6"/>
</dbReference>
<comment type="caution">
    <text evidence="2">The sequence shown here is derived from an EMBL/GenBank/DDBJ whole genome shotgun (WGS) entry which is preliminary data.</text>
</comment>
<dbReference type="AlphaFoldDB" id="A0A1Q3ADH6"/>
<accession>A0A1Q3ADH6</accession>
<reference evidence="2 3" key="1">
    <citation type="submission" date="2016-08" db="EMBL/GenBank/DDBJ databases">
        <title>Draft genome sequence of allopolyploid Zygosaccharomyces rouxii.</title>
        <authorList>
            <person name="Watanabe J."/>
            <person name="Uehara K."/>
            <person name="Mogi Y."/>
            <person name="Tsukioka Y."/>
        </authorList>
    </citation>
    <scope>NUCLEOTIDE SEQUENCE [LARGE SCALE GENOMIC DNA]</scope>
    <source>
        <strain evidence="2 3">NBRC 110957</strain>
    </source>
</reference>
<dbReference type="Proteomes" id="UP000187013">
    <property type="component" value="Unassembled WGS sequence"/>
</dbReference>
<dbReference type="Pfam" id="PF17110">
    <property type="entry name" value="TFB6"/>
    <property type="match status" value="1"/>
</dbReference>
<dbReference type="EMBL" id="BDGX01000037">
    <property type="protein sequence ID" value="GAV53700.1"/>
    <property type="molecule type" value="Genomic_DNA"/>
</dbReference>
<dbReference type="PANTHER" id="PTHR37781:SF1">
    <property type="entry name" value="ADR380WP"/>
    <property type="match status" value="1"/>
</dbReference>
<dbReference type="PANTHER" id="PTHR37781">
    <property type="entry name" value="TFIIH COMPLEX SUBUNIT"/>
    <property type="match status" value="1"/>
</dbReference>